<dbReference type="RefSeq" id="WP_186974786.1">
    <property type="nucleotide sequence ID" value="NZ_JACOOH010000001.1"/>
</dbReference>
<dbReference type="PANTHER" id="PTHR35532:SF5">
    <property type="entry name" value="CARBOHYDRATE-BINDING DOMAIN-CONTAINING PROTEIN"/>
    <property type="match status" value="1"/>
</dbReference>
<dbReference type="PANTHER" id="PTHR35532">
    <property type="entry name" value="SIMILAR TO POLYHYDROXYALKANOATE DEPOLYMERASE"/>
    <property type="match status" value="1"/>
</dbReference>
<protein>
    <recommendedName>
        <fullName evidence="3">Discoidin domain-containing protein</fullName>
    </recommendedName>
</protein>
<reference evidence="1 2" key="1">
    <citation type="submission" date="2020-08" db="EMBL/GenBank/DDBJ databases">
        <title>Genome public.</title>
        <authorList>
            <person name="Liu C."/>
            <person name="Sun Q."/>
        </authorList>
    </citation>
    <scope>NUCLEOTIDE SEQUENCE [LARGE SCALE GENOMIC DNA]</scope>
    <source>
        <strain evidence="1 2">NSJ-56</strain>
    </source>
</reference>
<dbReference type="Proteomes" id="UP000646484">
    <property type="component" value="Unassembled WGS sequence"/>
</dbReference>
<evidence type="ECO:0000313" key="1">
    <source>
        <dbReference type="EMBL" id="MBC5619927.1"/>
    </source>
</evidence>
<sequence length="612" mass="71867">MKLKYIYIIFLATLSCQTRNEALETALQLAGENRSELEKVLDHYSLNPADSLKLQAAEFLIANMPGHYTLEGDLINEYRAKIDADTIGSYFAKKTLDISLSQIDQIRKASHKEEDVKHIKADFLIRHIDLSFEHLYKYTWLEDIPFDMFLEYILPYRFENERLDLWRDSLHISPKALKELAFKDNTMYSISKIGTNLTLSESQTNIGYQSISTLFNYNIYSDCHHIALKDNFRSRVSSLPATIDFIPHYANRNGYHYWNTIISSENRDTEVRGAMERKAAKIFRKTYSRHNIPKVDKDEYIPSFFLDPFLEDISEQYLYTTDVSIDSKVKKQKLSPHAYLCVFNNLIWNPIAIANIEDSKIKFKNMGKNLVYLPIYYSKKKMQPINYPFILNLKGEIKYLIPDTCHRQTLLIKRKYPFNGTLHYYNLKIEKIIVEASNLPDFLDKDTILHQLETSAITHAREEVKTHKKYRYWRISHPKETSFAELSFIDSSGERLKGEIDTIYKAVFDDDPLTNIYLEKNNNIVIDFKTPVKISKIICIPQSDGNGIYLGNEYELFYHDSKNWQSLGRQIAKDYYLKYDNVPQGALLWLHNHTTGIEERIFTYEKGKIRFW</sequence>
<dbReference type="EMBL" id="JACOOH010000001">
    <property type="protein sequence ID" value="MBC5619927.1"/>
    <property type="molecule type" value="Genomic_DNA"/>
</dbReference>
<keyword evidence="2" id="KW-1185">Reference proteome</keyword>
<gene>
    <name evidence="1" type="ORF">H8S64_02320</name>
</gene>
<accession>A0ABR7CWB8</accession>
<name>A0ABR7CWB8_9BACT</name>
<dbReference type="PROSITE" id="PS51257">
    <property type="entry name" value="PROKAR_LIPOPROTEIN"/>
    <property type="match status" value="1"/>
</dbReference>
<evidence type="ECO:0000313" key="2">
    <source>
        <dbReference type="Proteomes" id="UP000646484"/>
    </source>
</evidence>
<organism evidence="1 2">
    <name type="scientific">Butyricimonas hominis</name>
    <dbReference type="NCBI Taxonomy" id="2763032"/>
    <lineage>
        <taxon>Bacteria</taxon>
        <taxon>Pseudomonadati</taxon>
        <taxon>Bacteroidota</taxon>
        <taxon>Bacteroidia</taxon>
        <taxon>Bacteroidales</taxon>
        <taxon>Odoribacteraceae</taxon>
        <taxon>Butyricimonas</taxon>
    </lineage>
</organism>
<evidence type="ECO:0008006" key="3">
    <source>
        <dbReference type="Google" id="ProtNLM"/>
    </source>
</evidence>
<comment type="caution">
    <text evidence="1">The sequence shown here is derived from an EMBL/GenBank/DDBJ whole genome shotgun (WGS) entry which is preliminary data.</text>
</comment>
<proteinExistence type="predicted"/>